<protein>
    <submittedName>
        <fullName evidence="8">RNA polymerase sigma-70 factor (Sigma-E family)</fullName>
    </submittedName>
</protein>
<evidence type="ECO:0000256" key="2">
    <source>
        <dbReference type="ARBA" id="ARBA00023015"/>
    </source>
</evidence>
<sequence>MAGQATAKRQAEFTEFVNASVGYLTRTAFLLCGDAELANDLVQEALTRTYAAWWRVRPDDARGYARRVLVNLSVDRWRRRGPESVELTEFAASGSAEAGVDDRDEIVRLLRTLSPHQRRVIVLRYFDDLTEPEVARTLGVSVGTVKSACSRGLAMLREQLTPIKEGER</sequence>
<dbReference type="NCBIfam" id="TIGR02937">
    <property type="entry name" value="sigma70-ECF"/>
    <property type="match status" value="1"/>
</dbReference>
<dbReference type="EMBL" id="PDJC01000001">
    <property type="protein sequence ID" value="PFG18445.1"/>
    <property type="molecule type" value="Genomic_DNA"/>
</dbReference>
<dbReference type="PANTHER" id="PTHR43133">
    <property type="entry name" value="RNA POLYMERASE ECF-TYPE SIGMA FACTO"/>
    <property type="match status" value="1"/>
</dbReference>
<evidence type="ECO:0000259" key="6">
    <source>
        <dbReference type="Pfam" id="PF04542"/>
    </source>
</evidence>
<keyword evidence="4" id="KW-0238">DNA-binding</keyword>
<evidence type="ECO:0000256" key="5">
    <source>
        <dbReference type="ARBA" id="ARBA00023163"/>
    </source>
</evidence>
<dbReference type="InterPro" id="IPR013324">
    <property type="entry name" value="RNA_pol_sigma_r3/r4-like"/>
</dbReference>
<dbReference type="OrthoDB" id="3692620at2"/>
<proteinExistence type="inferred from homology"/>
<dbReference type="InterPro" id="IPR013249">
    <property type="entry name" value="RNA_pol_sigma70_r4_t2"/>
</dbReference>
<feature type="domain" description="RNA polymerase sigma-70 region 2" evidence="6">
    <location>
        <begin position="22"/>
        <end position="81"/>
    </location>
</feature>
<dbReference type="InterPro" id="IPR036388">
    <property type="entry name" value="WH-like_DNA-bd_sf"/>
</dbReference>
<dbReference type="Gene3D" id="1.10.1740.10">
    <property type="match status" value="1"/>
</dbReference>
<dbReference type="GO" id="GO:0006352">
    <property type="term" value="P:DNA-templated transcription initiation"/>
    <property type="evidence" value="ECO:0007669"/>
    <property type="project" value="InterPro"/>
</dbReference>
<dbReference type="SUPFAM" id="SSF88946">
    <property type="entry name" value="Sigma2 domain of RNA polymerase sigma factors"/>
    <property type="match status" value="1"/>
</dbReference>
<dbReference type="Pfam" id="PF08281">
    <property type="entry name" value="Sigma70_r4_2"/>
    <property type="match status" value="1"/>
</dbReference>
<dbReference type="InterPro" id="IPR014284">
    <property type="entry name" value="RNA_pol_sigma-70_dom"/>
</dbReference>
<gene>
    <name evidence="8" type="ORF">ATK74_3034</name>
</gene>
<dbReference type="Pfam" id="PF04542">
    <property type="entry name" value="Sigma70_r2"/>
    <property type="match status" value="1"/>
</dbReference>
<dbReference type="GO" id="GO:0003677">
    <property type="term" value="F:DNA binding"/>
    <property type="evidence" value="ECO:0007669"/>
    <property type="project" value="UniProtKB-KW"/>
</dbReference>
<dbReference type="InterPro" id="IPR013325">
    <property type="entry name" value="RNA_pol_sigma_r2"/>
</dbReference>
<keyword evidence="9" id="KW-1185">Reference proteome</keyword>
<dbReference type="Proteomes" id="UP000226079">
    <property type="component" value="Unassembled WGS sequence"/>
</dbReference>
<dbReference type="Gene3D" id="1.10.10.10">
    <property type="entry name" value="Winged helix-like DNA-binding domain superfamily/Winged helix DNA-binding domain"/>
    <property type="match status" value="1"/>
</dbReference>
<comment type="similarity">
    <text evidence="1">Belongs to the sigma-70 factor family. ECF subfamily.</text>
</comment>
<dbReference type="InterPro" id="IPR007627">
    <property type="entry name" value="RNA_pol_sigma70_r2"/>
</dbReference>
<dbReference type="SUPFAM" id="SSF88659">
    <property type="entry name" value="Sigma3 and sigma4 domains of RNA polymerase sigma factors"/>
    <property type="match status" value="1"/>
</dbReference>
<dbReference type="CDD" id="cd06171">
    <property type="entry name" value="Sigma70_r4"/>
    <property type="match status" value="1"/>
</dbReference>
<reference evidence="8 9" key="1">
    <citation type="submission" date="2017-10" db="EMBL/GenBank/DDBJ databases">
        <title>Sequencing the genomes of 1000 actinobacteria strains.</title>
        <authorList>
            <person name="Klenk H.-P."/>
        </authorList>
    </citation>
    <scope>NUCLEOTIDE SEQUENCE [LARGE SCALE GENOMIC DNA]</scope>
    <source>
        <strain evidence="8 9">DSM 15597</strain>
    </source>
</reference>
<keyword evidence="5" id="KW-0804">Transcription</keyword>
<dbReference type="InterPro" id="IPR039425">
    <property type="entry name" value="RNA_pol_sigma-70-like"/>
</dbReference>
<keyword evidence="3" id="KW-0731">Sigma factor</keyword>
<dbReference type="RefSeq" id="WP_098461806.1">
    <property type="nucleotide sequence ID" value="NZ_PDJC01000001.1"/>
</dbReference>
<keyword evidence="2" id="KW-0805">Transcription regulation</keyword>
<dbReference type="InterPro" id="IPR014325">
    <property type="entry name" value="RNA_pol_sigma-E_actinobac"/>
</dbReference>
<feature type="domain" description="RNA polymerase sigma factor 70 region 4 type 2" evidence="7">
    <location>
        <begin position="104"/>
        <end position="156"/>
    </location>
</feature>
<comment type="caution">
    <text evidence="8">The sequence shown here is derived from an EMBL/GenBank/DDBJ whole genome shotgun (WGS) entry which is preliminary data.</text>
</comment>
<evidence type="ECO:0000256" key="3">
    <source>
        <dbReference type="ARBA" id="ARBA00023082"/>
    </source>
</evidence>
<name>A0A2A9CWR5_9ACTN</name>
<evidence type="ECO:0000313" key="9">
    <source>
        <dbReference type="Proteomes" id="UP000226079"/>
    </source>
</evidence>
<dbReference type="NCBIfam" id="TIGR02983">
    <property type="entry name" value="SigE-fam_strep"/>
    <property type="match status" value="1"/>
</dbReference>
<evidence type="ECO:0000313" key="8">
    <source>
        <dbReference type="EMBL" id="PFG18445.1"/>
    </source>
</evidence>
<organism evidence="8 9">
    <name type="scientific">Propionicimonas paludicola</name>
    <dbReference type="NCBI Taxonomy" id="185243"/>
    <lineage>
        <taxon>Bacteria</taxon>
        <taxon>Bacillati</taxon>
        <taxon>Actinomycetota</taxon>
        <taxon>Actinomycetes</taxon>
        <taxon>Propionibacteriales</taxon>
        <taxon>Nocardioidaceae</taxon>
        <taxon>Propionicimonas</taxon>
    </lineage>
</organism>
<dbReference type="GO" id="GO:0016987">
    <property type="term" value="F:sigma factor activity"/>
    <property type="evidence" value="ECO:0007669"/>
    <property type="project" value="UniProtKB-KW"/>
</dbReference>
<evidence type="ECO:0000256" key="1">
    <source>
        <dbReference type="ARBA" id="ARBA00010641"/>
    </source>
</evidence>
<accession>A0A2A9CWR5</accession>
<dbReference type="AlphaFoldDB" id="A0A2A9CWR5"/>
<dbReference type="PANTHER" id="PTHR43133:SF50">
    <property type="entry name" value="ECF RNA POLYMERASE SIGMA FACTOR SIGM"/>
    <property type="match status" value="1"/>
</dbReference>
<evidence type="ECO:0000259" key="7">
    <source>
        <dbReference type="Pfam" id="PF08281"/>
    </source>
</evidence>
<evidence type="ECO:0000256" key="4">
    <source>
        <dbReference type="ARBA" id="ARBA00023125"/>
    </source>
</evidence>